<dbReference type="GO" id="GO:0004722">
    <property type="term" value="F:protein serine/threonine phosphatase activity"/>
    <property type="evidence" value="ECO:0007669"/>
    <property type="project" value="UniProtKB-UniRule"/>
</dbReference>
<evidence type="ECO:0000256" key="5">
    <source>
        <dbReference type="ARBA" id="ARBA00022912"/>
    </source>
</evidence>
<dbReference type="OrthoDB" id="57957at2759"/>
<keyword evidence="6 9" id="KW-0539">Nucleus</keyword>
<comment type="caution">
    <text evidence="10">The sequence shown here is derived from an EMBL/GenBank/DDBJ whole genome shotgun (WGS) entry which is preliminary data.</text>
</comment>
<evidence type="ECO:0000256" key="6">
    <source>
        <dbReference type="ARBA" id="ARBA00023242"/>
    </source>
</evidence>
<name>A0A5J4V4J1_9EUKA</name>
<dbReference type="AlphaFoldDB" id="A0A5J4V4J1"/>
<reference evidence="10 11" key="1">
    <citation type="submission" date="2019-03" db="EMBL/GenBank/DDBJ databases">
        <title>Single cell metagenomics reveals metabolic interactions within the superorganism composed of flagellate Streblomastix strix and complex community of Bacteroidetes bacteria on its surface.</title>
        <authorList>
            <person name="Treitli S.C."/>
            <person name="Kolisko M."/>
            <person name="Husnik F."/>
            <person name="Keeling P."/>
            <person name="Hampl V."/>
        </authorList>
    </citation>
    <scope>NUCLEOTIDE SEQUENCE [LARGE SCALE GENOMIC DNA]</scope>
    <source>
        <strain evidence="10">ST1C</strain>
    </source>
</reference>
<keyword evidence="4 9" id="KW-0378">Hydrolase</keyword>
<comment type="catalytic activity">
    <reaction evidence="7 9">
        <text>O-phospho-L-seryl-[protein] + H2O = L-seryl-[protein] + phosphate</text>
        <dbReference type="Rhea" id="RHEA:20629"/>
        <dbReference type="Rhea" id="RHEA-COMP:9863"/>
        <dbReference type="Rhea" id="RHEA-COMP:11604"/>
        <dbReference type="ChEBI" id="CHEBI:15377"/>
        <dbReference type="ChEBI" id="CHEBI:29999"/>
        <dbReference type="ChEBI" id="CHEBI:43474"/>
        <dbReference type="ChEBI" id="CHEBI:83421"/>
        <dbReference type="EC" id="3.1.3.16"/>
    </reaction>
</comment>
<dbReference type="PANTHER" id="PTHR20383">
    <property type="entry name" value="RNA POLYMERASE II SUBUNIT A C-TERMINAL DOMAIN PHOSPHATASE"/>
    <property type="match status" value="1"/>
</dbReference>
<evidence type="ECO:0000313" key="10">
    <source>
        <dbReference type="EMBL" id="KAA6377826.1"/>
    </source>
</evidence>
<evidence type="ECO:0000256" key="7">
    <source>
        <dbReference type="ARBA" id="ARBA00047761"/>
    </source>
</evidence>
<evidence type="ECO:0000256" key="3">
    <source>
        <dbReference type="ARBA" id="ARBA00022664"/>
    </source>
</evidence>
<dbReference type="EC" id="3.1.3.16" evidence="9"/>
<comment type="subcellular location">
    <subcellularLocation>
        <location evidence="1 9">Nucleus</location>
    </subcellularLocation>
</comment>
<evidence type="ECO:0000256" key="1">
    <source>
        <dbReference type="ARBA" id="ARBA00004123"/>
    </source>
</evidence>
<dbReference type="EMBL" id="SNRW01009555">
    <property type="protein sequence ID" value="KAA6377826.1"/>
    <property type="molecule type" value="Genomic_DNA"/>
</dbReference>
<dbReference type="Gene3D" id="3.40.50.2300">
    <property type="match status" value="2"/>
</dbReference>
<proteinExistence type="inferred from homology"/>
<evidence type="ECO:0000256" key="8">
    <source>
        <dbReference type="ARBA" id="ARBA00048336"/>
    </source>
</evidence>
<keyword evidence="3 9" id="KW-0507">mRNA processing</keyword>
<evidence type="ECO:0000256" key="4">
    <source>
        <dbReference type="ARBA" id="ARBA00022801"/>
    </source>
</evidence>
<gene>
    <name evidence="10" type="ORF">EZS28_026648</name>
</gene>
<evidence type="ECO:0000256" key="9">
    <source>
        <dbReference type="RuleBase" id="RU369031"/>
    </source>
</evidence>
<dbReference type="Pfam" id="PF04722">
    <property type="entry name" value="Ssu72"/>
    <property type="match status" value="1"/>
</dbReference>
<accession>A0A5J4V4J1</accession>
<dbReference type="GO" id="GO:0005634">
    <property type="term" value="C:nucleus"/>
    <property type="evidence" value="ECO:0007669"/>
    <property type="project" value="UniProtKB-SubCell"/>
</dbReference>
<evidence type="ECO:0000256" key="2">
    <source>
        <dbReference type="ARBA" id="ARBA00008978"/>
    </source>
</evidence>
<comment type="similarity">
    <text evidence="2 9">Belongs to the SSU72 phosphatase family.</text>
</comment>
<dbReference type="Proteomes" id="UP000324800">
    <property type="component" value="Unassembled WGS sequence"/>
</dbReference>
<dbReference type="InterPro" id="IPR006811">
    <property type="entry name" value="RNA_pol_II_suA"/>
</dbReference>
<organism evidence="10 11">
    <name type="scientific">Streblomastix strix</name>
    <dbReference type="NCBI Taxonomy" id="222440"/>
    <lineage>
        <taxon>Eukaryota</taxon>
        <taxon>Metamonada</taxon>
        <taxon>Preaxostyla</taxon>
        <taxon>Oxymonadida</taxon>
        <taxon>Streblomastigidae</taxon>
        <taxon>Streblomastix</taxon>
    </lineage>
</organism>
<comment type="function">
    <text evidence="9">Protein phosphatase that catalyzes the dephosphorylation of the C-terminal domain of RNA polymerase II. Plays a role in RNA processing and termination.</text>
</comment>
<protein>
    <recommendedName>
        <fullName evidence="9">RNA polymerase II subunit A C-terminal domain phosphatase SSU72</fullName>
        <shortName evidence="9">CTD phosphatase SSU72</shortName>
        <ecNumber evidence="9">3.1.3.16</ecNumber>
    </recommendedName>
</protein>
<keyword evidence="5 9" id="KW-0904">Protein phosphatase</keyword>
<dbReference type="GO" id="GO:0006397">
    <property type="term" value="P:mRNA processing"/>
    <property type="evidence" value="ECO:0007669"/>
    <property type="project" value="UniProtKB-KW"/>
</dbReference>
<evidence type="ECO:0000313" key="11">
    <source>
        <dbReference type="Proteomes" id="UP000324800"/>
    </source>
</evidence>
<sequence>MSSSTDSTLKIACVCASNMNRSMEAHAQLLKYGMQKVSSYGTGKKVKIPSVHPLEVLSFDFGDKYADIAKYLRTQGEDFYNELGMLDLLERNSKIKPSPNRFQNEKQVDFDIVLTFEARVFEEVVVDMSSRAPLHHRQCHVINIETKDDSDGAVLGGRMAVELVQACKVSPDLDSDIFLIVQAFHERYANPTGEGDKMRVFGAFMHNIVAV</sequence>
<comment type="catalytic activity">
    <reaction evidence="8 9">
        <text>O-phospho-L-threonyl-[protein] + H2O = L-threonyl-[protein] + phosphate</text>
        <dbReference type="Rhea" id="RHEA:47004"/>
        <dbReference type="Rhea" id="RHEA-COMP:11060"/>
        <dbReference type="Rhea" id="RHEA-COMP:11605"/>
        <dbReference type="ChEBI" id="CHEBI:15377"/>
        <dbReference type="ChEBI" id="CHEBI:30013"/>
        <dbReference type="ChEBI" id="CHEBI:43474"/>
        <dbReference type="ChEBI" id="CHEBI:61977"/>
        <dbReference type="EC" id="3.1.3.16"/>
    </reaction>
</comment>